<dbReference type="InterPro" id="IPR053781">
    <property type="entry name" value="F-box_AtFBL13-like"/>
</dbReference>
<dbReference type="InterPro" id="IPR036047">
    <property type="entry name" value="F-box-like_dom_sf"/>
</dbReference>
<comment type="caution">
    <text evidence="2">The sequence shown here is derived from an EMBL/GenBank/DDBJ whole genome shotgun (WGS) entry which is preliminary data.</text>
</comment>
<reference evidence="2 3" key="1">
    <citation type="journal article" date="2018" name="Proc. Natl. Acad. Sci. U.S.A.">
        <title>Draft genome sequence of Camellia sinensis var. sinensis provides insights into the evolution of the tea genome and tea quality.</title>
        <authorList>
            <person name="Wei C."/>
            <person name="Yang H."/>
            <person name="Wang S."/>
            <person name="Zhao J."/>
            <person name="Liu C."/>
            <person name="Gao L."/>
            <person name="Xia E."/>
            <person name="Lu Y."/>
            <person name="Tai Y."/>
            <person name="She G."/>
            <person name="Sun J."/>
            <person name="Cao H."/>
            <person name="Tong W."/>
            <person name="Gao Q."/>
            <person name="Li Y."/>
            <person name="Deng W."/>
            <person name="Jiang X."/>
            <person name="Wang W."/>
            <person name="Chen Q."/>
            <person name="Zhang S."/>
            <person name="Li H."/>
            <person name="Wu J."/>
            <person name="Wang P."/>
            <person name="Li P."/>
            <person name="Shi C."/>
            <person name="Zheng F."/>
            <person name="Jian J."/>
            <person name="Huang B."/>
            <person name="Shan D."/>
            <person name="Shi M."/>
            <person name="Fang C."/>
            <person name="Yue Y."/>
            <person name="Li F."/>
            <person name="Li D."/>
            <person name="Wei S."/>
            <person name="Han B."/>
            <person name="Jiang C."/>
            <person name="Yin Y."/>
            <person name="Xia T."/>
            <person name="Zhang Z."/>
            <person name="Bennetzen J.L."/>
            <person name="Zhao S."/>
            <person name="Wan X."/>
        </authorList>
    </citation>
    <scope>NUCLEOTIDE SEQUENCE [LARGE SCALE GENOMIC DNA]</scope>
    <source>
        <strain evidence="3">cv. Shuchazao</strain>
        <tissue evidence="2">Leaf</tissue>
    </source>
</reference>
<name>A0A4V3WL18_CAMSN</name>
<dbReference type="SUPFAM" id="SSF52047">
    <property type="entry name" value="RNI-like"/>
    <property type="match status" value="1"/>
</dbReference>
<dbReference type="InterPro" id="IPR001810">
    <property type="entry name" value="F-box_dom"/>
</dbReference>
<dbReference type="Pfam" id="PF00646">
    <property type="entry name" value="F-box"/>
    <property type="match status" value="1"/>
</dbReference>
<dbReference type="Proteomes" id="UP000306102">
    <property type="component" value="Unassembled WGS sequence"/>
</dbReference>
<accession>A0A4V3WL18</accession>
<dbReference type="SUPFAM" id="SSF81383">
    <property type="entry name" value="F-box domain"/>
    <property type="match status" value="1"/>
</dbReference>
<protein>
    <recommendedName>
        <fullName evidence="1">F-box domain-containing protein</fullName>
    </recommendedName>
</protein>
<dbReference type="Pfam" id="PF24758">
    <property type="entry name" value="LRR_At5g56370"/>
    <property type="match status" value="1"/>
</dbReference>
<evidence type="ECO:0000313" key="2">
    <source>
        <dbReference type="EMBL" id="THG02957.1"/>
    </source>
</evidence>
<dbReference type="InterPro" id="IPR055411">
    <property type="entry name" value="LRR_FXL15/At3g58940/PEG3-like"/>
</dbReference>
<keyword evidence="3" id="KW-1185">Reference proteome</keyword>
<dbReference type="CDD" id="cd22160">
    <property type="entry name" value="F-box_AtFBL13-like"/>
    <property type="match status" value="1"/>
</dbReference>
<proteinExistence type="predicted"/>
<evidence type="ECO:0000259" key="1">
    <source>
        <dbReference type="PROSITE" id="PS50181"/>
    </source>
</evidence>
<feature type="domain" description="F-box" evidence="1">
    <location>
        <begin position="6"/>
        <end position="63"/>
    </location>
</feature>
<evidence type="ECO:0000313" key="3">
    <source>
        <dbReference type="Proteomes" id="UP000306102"/>
    </source>
</evidence>
<dbReference type="PANTHER" id="PTHR31639:SF310">
    <property type="entry name" value="F-BOX DOMAIN-CONTAINING PROTEIN"/>
    <property type="match status" value="1"/>
</dbReference>
<dbReference type="STRING" id="542762.A0A4V3WL18"/>
<sequence>MRRPTSDIISNLPESVKETILACLPIQDAVRTSVLSRKWRYTWTKLPQLVFDDTFCSDLFSKTKDKLMTIIYQVLLFHHGPIPKFTLSLSGLKSCSEFDQLILFVSKRGIQELNLNIQNGEPYKLPSSLFSCLQLKILTLHSCIFNSPPEFKGFSRLLELELYEVVVTADILSRLISSSPLLERLSLQNSTSIDCLEINAPNLRFLLCEIHAGSICLKNTVQLASVAIGLMASMDVEEFEVAETSKLVTLFGSLPVIEFLELDYYYLRAYVDEETNAVDPVLELLEMQEWLDVSLNQLQTLDFWNLSGTSSELEFIKLLLAISPVLEVIFIEPDSEKIADKGVRILKQLAQFPHLSPKVEIEFNDPDED</sequence>
<organism evidence="2 3">
    <name type="scientific">Camellia sinensis var. sinensis</name>
    <name type="common">China tea</name>
    <dbReference type="NCBI Taxonomy" id="542762"/>
    <lineage>
        <taxon>Eukaryota</taxon>
        <taxon>Viridiplantae</taxon>
        <taxon>Streptophyta</taxon>
        <taxon>Embryophyta</taxon>
        <taxon>Tracheophyta</taxon>
        <taxon>Spermatophyta</taxon>
        <taxon>Magnoliopsida</taxon>
        <taxon>eudicotyledons</taxon>
        <taxon>Gunneridae</taxon>
        <taxon>Pentapetalae</taxon>
        <taxon>asterids</taxon>
        <taxon>Ericales</taxon>
        <taxon>Theaceae</taxon>
        <taxon>Camellia</taxon>
    </lineage>
</organism>
<dbReference type="PROSITE" id="PS50181">
    <property type="entry name" value="FBOX"/>
    <property type="match status" value="1"/>
</dbReference>
<gene>
    <name evidence="2" type="ORF">TEA_018884</name>
</gene>
<dbReference type="Gene3D" id="1.20.1280.50">
    <property type="match status" value="1"/>
</dbReference>
<dbReference type="AlphaFoldDB" id="A0A4V3WL18"/>
<dbReference type="PANTHER" id="PTHR31639">
    <property type="entry name" value="F-BOX PROTEIN-LIKE"/>
    <property type="match status" value="1"/>
</dbReference>
<dbReference type="EMBL" id="SDRB02011084">
    <property type="protein sequence ID" value="THG02957.1"/>
    <property type="molecule type" value="Genomic_DNA"/>
</dbReference>